<feature type="domain" description="Acyl-CoA oxidase/dehydrogenase middle" evidence="6">
    <location>
        <begin position="109"/>
        <end position="198"/>
    </location>
</feature>
<dbReference type="Gene3D" id="1.10.540.10">
    <property type="entry name" value="Acyl-CoA dehydrogenase/oxidase, N-terminal domain"/>
    <property type="match status" value="1"/>
</dbReference>
<name>A0ABT1BMI7_9BURK</name>
<proteinExistence type="inferred from homology"/>
<keyword evidence="4" id="KW-0274">FAD</keyword>
<accession>A0ABT1BMI7</accession>
<dbReference type="SUPFAM" id="SSF56645">
    <property type="entry name" value="Acyl-CoA dehydrogenase NM domain-like"/>
    <property type="match status" value="1"/>
</dbReference>
<dbReference type="Pfam" id="PF02770">
    <property type="entry name" value="Acyl-CoA_dh_M"/>
    <property type="match status" value="1"/>
</dbReference>
<reference evidence="8 9" key="1">
    <citation type="submission" date="2022-06" db="EMBL/GenBank/DDBJ databases">
        <title>Ideonella sp. NS12-5 Genome sequencing and assembly.</title>
        <authorList>
            <person name="Jung Y."/>
        </authorList>
    </citation>
    <scope>NUCLEOTIDE SEQUENCE [LARGE SCALE GENOMIC DNA]</scope>
    <source>
        <strain evidence="8 9">NS12-5</strain>
    </source>
</reference>
<comment type="similarity">
    <text evidence="2">Belongs to the acyl-CoA dehydrogenase family.</text>
</comment>
<dbReference type="InterPro" id="IPR006091">
    <property type="entry name" value="Acyl-CoA_Oxase/DH_mid-dom"/>
</dbReference>
<dbReference type="Pfam" id="PF02771">
    <property type="entry name" value="Acyl-CoA_dh_N"/>
    <property type="match status" value="1"/>
</dbReference>
<dbReference type="Pfam" id="PF00441">
    <property type="entry name" value="Acyl-CoA_dh_1"/>
    <property type="match status" value="1"/>
</dbReference>
<gene>
    <name evidence="8" type="ORF">M0L44_07750</name>
</gene>
<dbReference type="Proteomes" id="UP001204851">
    <property type="component" value="Unassembled WGS sequence"/>
</dbReference>
<dbReference type="PIRSF" id="PIRSF016578">
    <property type="entry name" value="HsaA"/>
    <property type="match status" value="1"/>
</dbReference>
<keyword evidence="9" id="KW-1185">Reference proteome</keyword>
<sequence>MSHLALLEPIAQNTIAPAALDTDREGRFPRAALQALGASGLLGLVSAKAVGGLGGGLADAAAVVERIAQDCPSTAMVVCMHYAATVLIEKHGTEAVRREIAAGRHVSTLAWSEIGSRSHFWAPVGTAQRVSDGYRLDAQKSMVTSAGEADSYVWSSRPVAAEGASTLWLVSSRADGLSIPVRYDGLGLRGNASAPVTAQGVVVGEDAMLGADGAGADIMNGEELPVFASLIASASIGLMDGVLARVTAHLTRTRFAESDSSLADLPTIRAYLARARIRVDQARLLRDDTVAALAAGRPDAMLRVLEVKACAAEAALEVTDTAMRIGGGAAFRKDVGIERLFRDARAASVMAPTSDVLYDFIGRALCGLPLA</sequence>
<dbReference type="Gene3D" id="1.20.140.10">
    <property type="entry name" value="Butyryl-CoA Dehydrogenase, subunit A, domain 3"/>
    <property type="match status" value="1"/>
</dbReference>
<dbReference type="InterPro" id="IPR046373">
    <property type="entry name" value="Acyl-CoA_Oxase/DH_mid-dom_sf"/>
</dbReference>
<dbReference type="CDD" id="cd00567">
    <property type="entry name" value="ACAD"/>
    <property type="match status" value="1"/>
</dbReference>
<evidence type="ECO:0000259" key="5">
    <source>
        <dbReference type="Pfam" id="PF00441"/>
    </source>
</evidence>
<protein>
    <submittedName>
        <fullName evidence="8">Acyl-CoA/acyl-ACP dehydrogenase</fullName>
    </submittedName>
</protein>
<organism evidence="8 9">
    <name type="scientific">Ideonella oryzae</name>
    <dbReference type="NCBI Taxonomy" id="2937441"/>
    <lineage>
        <taxon>Bacteria</taxon>
        <taxon>Pseudomonadati</taxon>
        <taxon>Pseudomonadota</taxon>
        <taxon>Betaproteobacteria</taxon>
        <taxon>Burkholderiales</taxon>
        <taxon>Sphaerotilaceae</taxon>
        <taxon>Ideonella</taxon>
    </lineage>
</organism>
<evidence type="ECO:0000313" key="8">
    <source>
        <dbReference type="EMBL" id="MCO5976602.1"/>
    </source>
</evidence>
<evidence type="ECO:0000313" key="9">
    <source>
        <dbReference type="Proteomes" id="UP001204851"/>
    </source>
</evidence>
<dbReference type="SUPFAM" id="SSF47203">
    <property type="entry name" value="Acyl-CoA dehydrogenase C-terminal domain-like"/>
    <property type="match status" value="1"/>
</dbReference>
<dbReference type="InterPro" id="IPR013786">
    <property type="entry name" value="AcylCoA_DH/ox_N"/>
</dbReference>
<dbReference type="Gene3D" id="2.40.110.10">
    <property type="entry name" value="Butyryl-CoA Dehydrogenase, subunit A, domain 2"/>
    <property type="match status" value="1"/>
</dbReference>
<dbReference type="InterPro" id="IPR009075">
    <property type="entry name" value="AcylCo_DH/oxidase_C"/>
</dbReference>
<dbReference type="RefSeq" id="WP_252769068.1">
    <property type="nucleotide sequence ID" value="NZ_JAMXMC010000004.1"/>
</dbReference>
<evidence type="ECO:0000256" key="4">
    <source>
        <dbReference type="ARBA" id="ARBA00022827"/>
    </source>
</evidence>
<dbReference type="InterPro" id="IPR037069">
    <property type="entry name" value="AcylCoA_DH/ox_N_sf"/>
</dbReference>
<feature type="domain" description="Acyl-CoA dehydrogenase/oxidase N-terminal" evidence="7">
    <location>
        <begin position="10"/>
        <end position="99"/>
    </location>
</feature>
<dbReference type="EMBL" id="JAMXMC010000004">
    <property type="protein sequence ID" value="MCO5976602.1"/>
    <property type="molecule type" value="Genomic_DNA"/>
</dbReference>
<evidence type="ECO:0000259" key="7">
    <source>
        <dbReference type="Pfam" id="PF02771"/>
    </source>
</evidence>
<keyword evidence="3" id="KW-0285">Flavoprotein</keyword>
<dbReference type="InterPro" id="IPR052547">
    <property type="entry name" value="Mito_Isobutyryl-CoADH"/>
</dbReference>
<dbReference type="InterPro" id="IPR009100">
    <property type="entry name" value="AcylCoA_DH/oxidase_NM_dom_sf"/>
</dbReference>
<dbReference type="PANTHER" id="PTHR43831:SF1">
    <property type="entry name" value="ISOBUTYRYL-COA DEHYDROGENASE, MITOCHONDRIAL"/>
    <property type="match status" value="1"/>
</dbReference>
<comment type="caution">
    <text evidence="8">The sequence shown here is derived from an EMBL/GenBank/DDBJ whole genome shotgun (WGS) entry which is preliminary data.</text>
</comment>
<evidence type="ECO:0000256" key="3">
    <source>
        <dbReference type="ARBA" id="ARBA00022630"/>
    </source>
</evidence>
<dbReference type="PANTHER" id="PTHR43831">
    <property type="entry name" value="ISOBUTYRYL-COA DEHYDROGENASE"/>
    <property type="match status" value="1"/>
</dbReference>
<evidence type="ECO:0000259" key="6">
    <source>
        <dbReference type="Pfam" id="PF02770"/>
    </source>
</evidence>
<evidence type="ECO:0000256" key="1">
    <source>
        <dbReference type="ARBA" id="ARBA00001974"/>
    </source>
</evidence>
<comment type="cofactor">
    <cofactor evidence="1">
        <name>FAD</name>
        <dbReference type="ChEBI" id="CHEBI:57692"/>
    </cofactor>
</comment>
<dbReference type="InterPro" id="IPR036250">
    <property type="entry name" value="AcylCo_DH-like_C"/>
</dbReference>
<evidence type="ECO:0000256" key="2">
    <source>
        <dbReference type="ARBA" id="ARBA00009347"/>
    </source>
</evidence>
<feature type="domain" description="Acyl-CoA dehydrogenase/oxidase C-terminal" evidence="5">
    <location>
        <begin position="224"/>
        <end position="365"/>
    </location>
</feature>